<feature type="region of interest" description="Disordered" evidence="1">
    <location>
        <begin position="167"/>
        <end position="192"/>
    </location>
</feature>
<proteinExistence type="predicted"/>
<feature type="domain" description="PNT" evidence="2">
    <location>
        <begin position="203"/>
        <end position="290"/>
    </location>
</feature>
<dbReference type="Gene3D" id="3.10.20.90">
    <property type="entry name" value="Phosphatidylinositol 3-kinase Catalytic Subunit, Chain A, domain 1"/>
    <property type="match status" value="1"/>
</dbReference>
<evidence type="ECO:0000259" key="2">
    <source>
        <dbReference type="PROSITE" id="PS51433"/>
    </source>
</evidence>
<dbReference type="PROSITE" id="PS51433">
    <property type="entry name" value="PNT"/>
    <property type="match status" value="1"/>
</dbReference>
<dbReference type="SUPFAM" id="SSF47769">
    <property type="entry name" value="SAM/Pointed domain"/>
    <property type="match status" value="1"/>
</dbReference>
<dbReference type="GO" id="GO:0043565">
    <property type="term" value="F:sequence-specific DNA binding"/>
    <property type="evidence" value="ECO:0007669"/>
    <property type="project" value="InterPro"/>
</dbReference>
<dbReference type="InterPro" id="IPR024668">
    <property type="entry name" value="GABP_asu_N"/>
</dbReference>
<dbReference type="FunFam" id="1.10.150.50:FF:000039">
    <property type="entry name" value="GA-binding protein alpha chain, putative"/>
    <property type="match status" value="1"/>
</dbReference>
<evidence type="ECO:0000313" key="3">
    <source>
        <dbReference type="EMBL" id="KAK8721720.1"/>
    </source>
</evidence>
<dbReference type="InterPro" id="IPR013761">
    <property type="entry name" value="SAM/pointed_sf"/>
</dbReference>
<name>A0AAW0VY29_CHEQU</name>
<dbReference type="Gene3D" id="1.10.150.50">
    <property type="entry name" value="Transcription Factor, Ets-1"/>
    <property type="match status" value="1"/>
</dbReference>
<keyword evidence="4" id="KW-1185">Reference proteome</keyword>
<feature type="non-terminal residue" evidence="3">
    <location>
        <position position="1"/>
    </location>
</feature>
<evidence type="ECO:0000256" key="1">
    <source>
        <dbReference type="SAM" id="MobiDB-lite"/>
    </source>
</evidence>
<dbReference type="EMBL" id="JARKIK010000098">
    <property type="protein sequence ID" value="KAK8721720.1"/>
    <property type="molecule type" value="Genomic_DNA"/>
</dbReference>
<protein>
    <recommendedName>
        <fullName evidence="2">PNT domain-containing protein</fullName>
    </recommendedName>
</protein>
<organism evidence="3 4">
    <name type="scientific">Cherax quadricarinatus</name>
    <name type="common">Australian red claw crayfish</name>
    <dbReference type="NCBI Taxonomy" id="27406"/>
    <lineage>
        <taxon>Eukaryota</taxon>
        <taxon>Metazoa</taxon>
        <taxon>Ecdysozoa</taxon>
        <taxon>Arthropoda</taxon>
        <taxon>Crustacea</taxon>
        <taxon>Multicrustacea</taxon>
        <taxon>Malacostraca</taxon>
        <taxon>Eumalacostraca</taxon>
        <taxon>Eucarida</taxon>
        <taxon>Decapoda</taxon>
        <taxon>Pleocyemata</taxon>
        <taxon>Astacidea</taxon>
        <taxon>Parastacoidea</taxon>
        <taxon>Parastacidae</taxon>
        <taxon>Cherax</taxon>
    </lineage>
</organism>
<reference evidence="3 4" key="1">
    <citation type="journal article" date="2024" name="BMC Genomics">
        <title>Genome assembly of redclaw crayfish (Cherax quadricarinatus) provides insights into its immune adaptation and hypoxia tolerance.</title>
        <authorList>
            <person name="Liu Z."/>
            <person name="Zheng J."/>
            <person name="Li H."/>
            <person name="Fang K."/>
            <person name="Wang S."/>
            <person name="He J."/>
            <person name="Zhou D."/>
            <person name="Weng S."/>
            <person name="Chi M."/>
            <person name="Gu Z."/>
            <person name="He J."/>
            <person name="Li F."/>
            <person name="Wang M."/>
        </authorList>
    </citation>
    <scope>NUCLEOTIDE SEQUENCE [LARGE SCALE GENOMIC DNA]</scope>
    <source>
        <strain evidence="3">ZL_2023a</strain>
    </source>
</reference>
<comment type="caution">
    <text evidence="3">The sequence shown here is derived from an EMBL/GenBank/DDBJ whole genome shotgun (WGS) entry which is preliminary data.</text>
</comment>
<feature type="non-terminal residue" evidence="3">
    <location>
        <position position="292"/>
    </location>
</feature>
<sequence>TTTKPNNNNPQTVTTITVITAVIRTTVTEEMSGTELDGIASLEDMLFQAAGDLPQSGHTPDDCEVVHTGAHSTSLLLHERSAPVQIYAIDMDISETMGTLKSRAAEALRLDLQNFAVTVLSERELSDDDTLQEQCGTSTGLVQIQFVVKPEDSGGRIDILDVLKPNEGETADNKSQECMGSGSKSASTDAKTQHKVPKTTRWIVCPTFKEIQRVLKIPQNPLEWSVAHVRQWLSWAVCQFGLLNIDVNNSKWNLNGRVLFGLSQTDFRKLVPDDPGDVFYMHFELLRRTNVV</sequence>
<dbReference type="Pfam" id="PF11620">
    <property type="entry name" value="GABP-alpha"/>
    <property type="match status" value="1"/>
</dbReference>
<dbReference type="AlphaFoldDB" id="A0AAW0VY29"/>
<feature type="compositionally biased region" description="Polar residues" evidence="1">
    <location>
        <begin position="176"/>
        <end position="190"/>
    </location>
</feature>
<dbReference type="SMART" id="SM00251">
    <property type="entry name" value="SAM_PNT"/>
    <property type="match status" value="1"/>
</dbReference>
<dbReference type="Pfam" id="PF02198">
    <property type="entry name" value="SAM_PNT"/>
    <property type="match status" value="1"/>
</dbReference>
<evidence type="ECO:0000313" key="4">
    <source>
        <dbReference type="Proteomes" id="UP001445076"/>
    </source>
</evidence>
<gene>
    <name evidence="3" type="ORF">OTU49_012531</name>
</gene>
<dbReference type="InterPro" id="IPR003118">
    <property type="entry name" value="Pointed_dom"/>
</dbReference>
<accession>A0AAW0VY29</accession>
<dbReference type="Proteomes" id="UP001445076">
    <property type="component" value="Unassembled WGS sequence"/>
</dbReference>